<keyword evidence="1" id="KW-0812">Transmembrane</keyword>
<keyword evidence="3" id="KW-1185">Reference proteome</keyword>
<gene>
    <name evidence="2" type="ORF">M3P09_07525</name>
</gene>
<sequence>MFQHLISYFQFGNHFCGIEHTLKDNQEILFTTVLKKNKKEVDIESCFLSKTIKETTNRLRKKQHVFLVINDEQVLTKSLKSEQIDGLNLVNKAFPNINISEFYYEIIYQNDINFISICRKEYVDLLIKEYHDNNIHIISFSLGNSIISNTSRYIDDTSIFTSNARISTQDNFIKTIDYVEKGKEKEYSINGLKVSSAHILSLSSALTSILNNFAPIINYQDKNVTLLNTYKQVRFLGQFIKIGLISILGILLINFLFFNFYFNQVNALNQTSQLNQTTKSNIIKLSEQVSKAQKTTEDLLKGSTSKSSFYIDAIVYTLPKSVLLSEINYQPLEKRIKDDNPILLKDDIIIISGKSNNSSQYSEWIIALESLSWIDKVSVEAYNDSKTSSSNFSIKINIAS</sequence>
<feature type="transmembrane region" description="Helical" evidence="1">
    <location>
        <begin position="239"/>
        <end position="262"/>
    </location>
</feature>
<reference evidence="2" key="1">
    <citation type="submission" date="2022-05" db="EMBL/GenBank/DDBJ databases">
        <authorList>
            <person name="Park J.-S."/>
        </authorList>
    </citation>
    <scope>NUCLEOTIDE SEQUENCE</scope>
    <source>
        <strain evidence="2">2012CJ34-3</strain>
    </source>
</reference>
<evidence type="ECO:0000313" key="3">
    <source>
        <dbReference type="Proteomes" id="UP001165381"/>
    </source>
</evidence>
<dbReference type="EMBL" id="JAMFLZ010000003">
    <property type="protein sequence ID" value="MCL6294838.1"/>
    <property type="molecule type" value="Genomic_DNA"/>
</dbReference>
<protein>
    <recommendedName>
        <fullName evidence="4">General secretion pathway protein</fullName>
    </recommendedName>
</protein>
<proteinExistence type="predicted"/>
<keyword evidence="1" id="KW-1133">Transmembrane helix</keyword>
<dbReference type="Proteomes" id="UP001165381">
    <property type="component" value="Unassembled WGS sequence"/>
</dbReference>
<evidence type="ECO:0008006" key="4">
    <source>
        <dbReference type="Google" id="ProtNLM"/>
    </source>
</evidence>
<dbReference type="RefSeq" id="WP_249972633.1">
    <property type="nucleotide sequence ID" value="NZ_JAMFLZ010000003.1"/>
</dbReference>
<accession>A0ABT0QD09</accession>
<comment type="caution">
    <text evidence="2">The sequence shown here is derived from an EMBL/GenBank/DDBJ whole genome shotgun (WGS) entry which is preliminary data.</text>
</comment>
<evidence type="ECO:0000256" key="1">
    <source>
        <dbReference type="SAM" id="Phobius"/>
    </source>
</evidence>
<evidence type="ECO:0000313" key="2">
    <source>
        <dbReference type="EMBL" id="MCL6294838.1"/>
    </source>
</evidence>
<keyword evidence="1" id="KW-0472">Membrane</keyword>
<name>A0ABT0QD09_9FLAO</name>
<organism evidence="2 3">
    <name type="scientific">Jejuia spongiicola</name>
    <dbReference type="NCBI Taxonomy" id="2942207"/>
    <lineage>
        <taxon>Bacteria</taxon>
        <taxon>Pseudomonadati</taxon>
        <taxon>Bacteroidota</taxon>
        <taxon>Flavobacteriia</taxon>
        <taxon>Flavobacteriales</taxon>
        <taxon>Flavobacteriaceae</taxon>
        <taxon>Jejuia</taxon>
    </lineage>
</organism>